<reference evidence="2" key="1">
    <citation type="submission" date="2017-10" db="EMBL/GenBank/DDBJ databases">
        <title>Rapid genome shrinkage in a self-fertile nematode reveals novel sperm competition proteins.</title>
        <authorList>
            <person name="Yin D."/>
            <person name="Schwarz E.M."/>
            <person name="Thomas C.G."/>
            <person name="Felde R.L."/>
            <person name="Korf I.F."/>
            <person name="Cutter A.D."/>
            <person name="Schartner C.M."/>
            <person name="Ralston E.J."/>
            <person name="Meyer B.J."/>
            <person name="Haag E.S."/>
        </authorList>
    </citation>
    <scope>NUCLEOTIDE SEQUENCE [LARGE SCALE GENOMIC DNA]</scope>
    <source>
        <strain evidence="2">JU1422</strain>
    </source>
</reference>
<comment type="caution">
    <text evidence="1">The sequence shown here is derived from an EMBL/GenBank/DDBJ whole genome shotgun (WGS) entry which is preliminary data.</text>
</comment>
<evidence type="ECO:0000313" key="2">
    <source>
        <dbReference type="Proteomes" id="UP000230233"/>
    </source>
</evidence>
<dbReference type="Proteomes" id="UP000230233">
    <property type="component" value="Chromosome III"/>
</dbReference>
<protein>
    <submittedName>
        <fullName evidence="1">Uncharacterized protein</fullName>
    </submittedName>
</protein>
<name>A0A2G5UQB6_9PELO</name>
<sequence>MNICGLEATVLESGRRRESRTYVGGAGPEINHHATFRKQIFDGAQYLENVPEFGYFLDFDEDDEEEEDEEGEYFLLDGNYDEELIEAENREIRQEVEEQFDFFRNFWNGQNVEIADFIDVQEVGVKSAALYFEAKAREHCSPALRQNSKVWKKRRRKSGNFHFQSHSTFYE</sequence>
<keyword evidence="2" id="KW-1185">Reference proteome</keyword>
<evidence type="ECO:0000313" key="1">
    <source>
        <dbReference type="EMBL" id="PIC41643.1"/>
    </source>
</evidence>
<gene>
    <name evidence="1" type="primary">Cnig_chr_III.g8990</name>
    <name evidence="1" type="ORF">B9Z55_008990</name>
</gene>
<dbReference type="EMBL" id="PDUG01000003">
    <property type="protein sequence ID" value="PIC41643.1"/>
    <property type="molecule type" value="Genomic_DNA"/>
</dbReference>
<accession>A0A2G5UQB6</accession>
<dbReference type="AlphaFoldDB" id="A0A2G5UQB6"/>
<proteinExistence type="predicted"/>
<organism evidence="1 2">
    <name type="scientific">Caenorhabditis nigoni</name>
    <dbReference type="NCBI Taxonomy" id="1611254"/>
    <lineage>
        <taxon>Eukaryota</taxon>
        <taxon>Metazoa</taxon>
        <taxon>Ecdysozoa</taxon>
        <taxon>Nematoda</taxon>
        <taxon>Chromadorea</taxon>
        <taxon>Rhabditida</taxon>
        <taxon>Rhabditina</taxon>
        <taxon>Rhabditomorpha</taxon>
        <taxon>Rhabditoidea</taxon>
        <taxon>Rhabditidae</taxon>
        <taxon>Peloderinae</taxon>
        <taxon>Caenorhabditis</taxon>
    </lineage>
</organism>